<accession>A0A1X2I4W3</accession>
<name>A0A1X2I4W3_9FUNG</name>
<dbReference type="EMBL" id="MCGE01000027">
    <property type="protein sequence ID" value="ORZ09502.1"/>
    <property type="molecule type" value="Genomic_DNA"/>
</dbReference>
<protein>
    <submittedName>
        <fullName evidence="1">Uncharacterized protein</fullName>
    </submittedName>
</protein>
<comment type="caution">
    <text evidence="1">The sequence shown here is derived from an EMBL/GenBank/DDBJ whole genome shotgun (WGS) entry which is preliminary data.</text>
</comment>
<gene>
    <name evidence="1" type="ORF">BCR42DRAFT_423538</name>
</gene>
<evidence type="ECO:0000313" key="2">
    <source>
        <dbReference type="Proteomes" id="UP000193560"/>
    </source>
</evidence>
<sequence>MTEAAVAVISTFDAVVFSVMVHFYQYPFIGLSVVDSDNTSLIEFYTKAFILQ</sequence>
<reference evidence="1 2" key="1">
    <citation type="submission" date="2016-07" db="EMBL/GenBank/DDBJ databases">
        <title>Pervasive Adenine N6-methylation of Active Genes in Fungi.</title>
        <authorList>
            <consortium name="DOE Joint Genome Institute"/>
            <person name="Mondo S.J."/>
            <person name="Dannebaum R.O."/>
            <person name="Kuo R.C."/>
            <person name="Labutti K."/>
            <person name="Haridas S."/>
            <person name="Kuo A."/>
            <person name="Salamov A."/>
            <person name="Ahrendt S.R."/>
            <person name="Lipzen A."/>
            <person name="Sullivan W."/>
            <person name="Andreopoulos W.B."/>
            <person name="Clum A."/>
            <person name="Lindquist E."/>
            <person name="Daum C."/>
            <person name="Ramamoorthy G.K."/>
            <person name="Gryganskyi A."/>
            <person name="Culley D."/>
            <person name="Magnuson J.K."/>
            <person name="James T.Y."/>
            <person name="O'Malley M.A."/>
            <person name="Stajich J.E."/>
            <person name="Spatafora J.W."/>
            <person name="Visel A."/>
            <person name="Grigoriev I.V."/>
        </authorList>
    </citation>
    <scope>NUCLEOTIDE SEQUENCE [LARGE SCALE GENOMIC DNA]</scope>
    <source>
        <strain evidence="1 2">NRRL 1336</strain>
    </source>
</reference>
<organism evidence="1 2">
    <name type="scientific">Absidia repens</name>
    <dbReference type="NCBI Taxonomy" id="90262"/>
    <lineage>
        <taxon>Eukaryota</taxon>
        <taxon>Fungi</taxon>
        <taxon>Fungi incertae sedis</taxon>
        <taxon>Mucoromycota</taxon>
        <taxon>Mucoromycotina</taxon>
        <taxon>Mucoromycetes</taxon>
        <taxon>Mucorales</taxon>
        <taxon>Cunninghamellaceae</taxon>
        <taxon>Absidia</taxon>
    </lineage>
</organism>
<keyword evidence="2" id="KW-1185">Reference proteome</keyword>
<evidence type="ECO:0000313" key="1">
    <source>
        <dbReference type="EMBL" id="ORZ09502.1"/>
    </source>
</evidence>
<dbReference type="Proteomes" id="UP000193560">
    <property type="component" value="Unassembled WGS sequence"/>
</dbReference>
<dbReference type="AlphaFoldDB" id="A0A1X2I4W3"/>
<proteinExistence type="predicted"/>